<dbReference type="InterPro" id="IPR007159">
    <property type="entry name" value="SpoVT-AbrB_dom"/>
</dbReference>
<evidence type="ECO:0000313" key="3">
    <source>
        <dbReference type="Proteomes" id="UP000623795"/>
    </source>
</evidence>
<dbReference type="RefSeq" id="WP_169256886.1">
    <property type="nucleotide sequence ID" value="NZ_WTVN01000024.1"/>
</dbReference>
<evidence type="ECO:0000313" key="2">
    <source>
        <dbReference type="EMBL" id="NMG45039.1"/>
    </source>
</evidence>
<dbReference type="EMBL" id="WTVN01000024">
    <property type="protein sequence ID" value="NMG45039.1"/>
    <property type="molecule type" value="Genomic_DNA"/>
</dbReference>
<accession>A0ABX1Q3F8</accession>
<comment type="caution">
    <text evidence="2">The sequence shown here is derived from an EMBL/GenBank/DDBJ whole genome shotgun (WGS) entry which is preliminary data.</text>
</comment>
<evidence type="ECO:0000259" key="1">
    <source>
        <dbReference type="SMART" id="SM00966"/>
    </source>
</evidence>
<proteinExistence type="predicted"/>
<reference evidence="2 3" key="1">
    <citation type="submission" date="2019-12" db="EMBL/GenBank/DDBJ databases">
        <title>Comparative genomics gives insights into the taxonomy of the Azoarcus-Aromatoleum group and reveals separate origins of nif in the plant-associated Azoarcus and non-plant-associated Aromatoleum sub-groups.</title>
        <authorList>
            <person name="Lafos M."/>
            <person name="Maluk M."/>
            <person name="Batista M."/>
            <person name="Junghare M."/>
            <person name="Carmona M."/>
            <person name="Faoro H."/>
            <person name="Cruz L.M."/>
            <person name="Battistoni F."/>
            <person name="De Souza E."/>
            <person name="Pedrosa F."/>
            <person name="Chen W.-M."/>
            <person name="Poole P.S."/>
            <person name="Dixon R.A."/>
            <person name="James E.K."/>
        </authorList>
    </citation>
    <scope>NUCLEOTIDE SEQUENCE [LARGE SCALE GENOMIC DNA]</scope>
    <source>
        <strain evidence="2 3">Td21</strain>
    </source>
</reference>
<dbReference type="InterPro" id="IPR037914">
    <property type="entry name" value="SpoVT-AbrB_sf"/>
</dbReference>
<dbReference type="SMART" id="SM00966">
    <property type="entry name" value="SpoVT_AbrB"/>
    <property type="match status" value="1"/>
</dbReference>
<keyword evidence="3" id="KW-1185">Reference proteome</keyword>
<dbReference type="Proteomes" id="UP000623795">
    <property type="component" value="Unassembled WGS sequence"/>
</dbReference>
<name>A0ABX1Q3F8_9RHOO</name>
<sequence length="76" mass="8278">MLAVGKITAKGQTTIPQDVRAALHVKPGDLIAWDVDADGTATVRRVQPLDVEYLRAVEGTLSEWAGEADEEAYREL</sequence>
<protein>
    <submittedName>
        <fullName evidence="2">AbrB family transcriptional regulator</fullName>
    </submittedName>
</protein>
<organism evidence="2 3">
    <name type="scientific">Aromatoleum toluvorans</name>
    <dbReference type="NCBI Taxonomy" id="92002"/>
    <lineage>
        <taxon>Bacteria</taxon>
        <taxon>Pseudomonadati</taxon>
        <taxon>Pseudomonadota</taxon>
        <taxon>Betaproteobacteria</taxon>
        <taxon>Rhodocyclales</taxon>
        <taxon>Rhodocyclaceae</taxon>
        <taxon>Aromatoleum</taxon>
    </lineage>
</organism>
<gene>
    <name evidence="2" type="ORF">GPA22_15025</name>
</gene>
<dbReference type="NCBIfam" id="TIGR01439">
    <property type="entry name" value="lp_hng_hel_AbrB"/>
    <property type="match status" value="1"/>
</dbReference>
<dbReference type="Pfam" id="PF04014">
    <property type="entry name" value="MazE_antitoxin"/>
    <property type="match status" value="1"/>
</dbReference>
<dbReference type="SUPFAM" id="SSF89447">
    <property type="entry name" value="AbrB/MazE/MraZ-like"/>
    <property type="match status" value="1"/>
</dbReference>
<dbReference type="Gene3D" id="2.10.260.10">
    <property type="match status" value="1"/>
</dbReference>
<feature type="domain" description="SpoVT-AbrB" evidence="1">
    <location>
        <begin position="5"/>
        <end position="51"/>
    </location>
</feature>